<dbReference type="PANTHER" id="PTHR22807">
    <property type="entry name" value="NOP2 YEAST -RELATED NOL1/NOP2/FMU SUN DOMAIN-CONTAINING"/>
    <property type="match status" value="1"/>
</dbReference>
<dbReference type="InterPro" id="IPR031341">
    <property type="entry name" value="Methyltr_RsmF_N"/>
</dbReference>
<accession>A0ABT2UJJ7</accession>
<dbReference type="GO" id="GO:0032259">
    <property type="term" value="P:methylation"/>
    <property type="evidence" value="ECO:0007669"/>
    <property type="project" value="UniProtKB-KW"/>
</dbReference>
<evidence type="ECO:0000259" key="9">
    <source>
        <dbReference type="PROSITE" id="PS51686"/>
    </source>
</evidence>
<keyword evidence="3 7" id="KW-0489">Methyltransferase</keyword>
<name>A0ABT2UJJ7_9BACL</name>
<feature type="binding site" evidence="7">
    <location>
        <begin position="118"/>
        <end position="124"/>
    </location>
    <ligand>
        <name>S-adenosyl-L-methionine</name>
        <dbReference type="ChEBI" id="CHEBI:59789"/>
    </ligand>
</feature>
<evidence type="ECO:0000313" key="11">
    <source>
        <dbReference type="Proteomes" id="UP001652445"/>
    </source>
</evidence>
<dbReference type="Pfam" id="PF01189">
    <property type="entry name" value="Methyltr_RsmB-F"/>
    <property type="match status" value="1"/>
</dbReference>
<gene>
    <name evidence="10" type="ORF">OB236_22130</name>
</gene>
<dbReference type="InterPro" id="IPR018314">
    <property type="entry name" value="RsmB/NOL1/NOP2-like_CS"/>
</dbReference>
<keyword evidence="11" id="KW-1185">Reference proteome</keyword>
<dbReference type="Gene3D" id="2.30.130.60">
    <property type="match status" value="1"/>
</dbReference>
<dbReference type="CDD" id="cd02440">
    <property type="entry name" value="AdoMet_MTases"/>
    <property type="match status" value="1"/>
</dbReference>
<dbReference type="Pfam" id="PF17125">
    <property type="entry name" value="Methyltr_RsmF_N"/>
    <property type="match status" value="1"/>
</dbReference>
<dbReference type="EMBL" id="JAOQIO010000084">
    <property type="protein sequence ID" value="MCU6794815.1"/>
    <property type="molecule type" value="Genomic_DNA"/>
</dbReference>
<comment type="similarity">
    <text evidence="1 7">Belongs to the class I-like SAM-binding methyltransferase superfamily. RsmB/NOP family.</text>
</comment>
<evidence type="ECO:0000256" key="5">
    <source>
        <dbReference type="ARBA" id="ARBA00022691"/>
    </source>
</evidence>
<organism evidence="10 11">
    <name type="scientific">Paenibacillus baimaensis</name>
    <dbReference type="NCBI Taxonomy" id="2982185"/>
    <lineage>
        <taxon>Bacteria</taxon>
        <taxon>Bacillati</taxon>
        <taxon>Bacillota</taxon>
        <taxon>Bacilli</taxon>
        <taxon>Bacillales</taxon>
        <taxon>Paenibacillaceae</taxon>
        <taxon>Paenibacillus</taxon>
    </lineage>
</organism>
<evidence type="ECO:0000256" key="7">
    <source>
        <dbReference type="PROSITE-ProRule" id="PRU01023"/>
    </source>
</evidence>
<evidence type="ECO:0000256" key="1">
    <source>
        <dbReference type="ARBA" id="ARBA00007494"/>
    </source>
</evidence>
<dbReference type="Gene3D" id="3.40.50.150">
    <property type="entry name" value="Vaccinia Virus protein VP39"/>
    <property type="match status" value="1"/>
</dbReference>
<feature type="domain" description="SAM-dependent MTase RsmB/NOP-type" evidence="9">
    <location>
        <begin position="31"/>
        <end position="319"/>
    </location>
</feature>
<evidence type="ECO:0000256" key="6">
    <source>
        <dbReference type="ARBA" id="ARBA00022884"/>
    </source>
</evidence>
<dbReference type="Proteomes" id="UP001652445">
    <property type="component" value="Unassembled WGS sequence"/>
</dbReference>
<feature type="binding site" evidence="7">
    <location>
        <position position="142"/>
    </location>
    <ligand>
        <name>S-adenosyl-L-methionine</name>
        <dbReference type="ChEBI" id="CHEBI:59789"/>
    </ligand>
</feature>
<dbReference type="PROSITE" id="PS51686">
    <property type="entry name" value="SAM_MT_RSMB_NOP"/>
    <property type="match status" value="1"/>
</dbReference>
<sequence>MTESDGIQGRYLPAEFVARMSSLLGEQYPAFIASYDKPRVYGLRINTLKCTTELFLKLTLLQLRSISWASSGFYYEEDSRPGKHLHYHTGLYYIQEPSAMAPVELLDVQPGERVLDLCAAPGGKSTQIATKLAGQGMLVTNDIHSDRVKALVKNIELSGVRNAVVLNEQPEKLKHNFAHFFDKILIDAPCSGEGMFRKEADMAKAWEPDWVERYAVMQRELLDQAASMLRSGGRMVYSTCTFSLEENEAMIAEFLDKHPEFMVVPVAAVDGLSQGYDTELSGQLNSFSDRAREAVKGTVRLWPHQLEGEGHFVAVLLHNGIASAAAQPEANLQSAAARPTMKPNKSARSLKGKHSPSLQSAGKQQSEVDLQLLYRFMTEHAPEVGISQVTLHGEHVYASPIGLPDLSGIRIIRPGWYIGTLKKQRFEPSHAMAMGLSKEDAVRTIELEATSAAAARYLRGETLEVAESAIQRRNHDIAFKGYCLVLIDGFPVGWGKWQDGILKNEYPPGWRWT</sequence>
<keyword evidence="4 7" id="KW-0808">Transferase</keyword>
<keyword evidence="5 7" id="KW-0949">S-adenosyl-L-methionine</keyword>
<evidence type="ECO:0000256" key="2">
    <source>
        <dbReference type="ARBA" id="ARBA00022490"/>
    </source>
</evidence>
<feature type="region of interest" description="Disordered" evidence="8">
    <location>
        <begin position="330"/>
        <end position="364"/>
    </location>
</feature>
<dbReference type="Pfam" id="PF13636">
    <property type="entry name" value="Methyltranf_PUA"/>
    <property type="match status" value="1"/>
</dbReference>
<dbReference type="InterPro" id="IPR023267">
    <property type="entry name" value="RCMT"/>
</dbReference>
<feature type="active site" description="Nucleophile" evidence="7">
    <location>
        <position position="240"/>
    </location>
</feature>
<dbReference type="Gene3D" id="3.30.70.1170">
    <property type="entry name" value="Sun protein, domain 3"/>
    <property type="match status" value="1"/>
</dbReference>
<dbReference type="InterPro" id="IPR001678">
    <property type="entry name" value="MeTrfase_RsmB-F_NOP2_dom"/>
</dbReference>
<dbReference type="InterPro" id="IPR031340">
    <property type="entry name" value="RsmF_methylt_CI"/>
</dbReference>
<keyword evidence="2" id="KW-0963">Cytoplasm</keyword>
<dbReference type="InterPro" id="IPR027391">
    <property type="entry name" value="Nol1_Nop2_Fmu_2"/>
</dbReference>
<comment type="caution">
    <text evidence="7">Lacks conserved residue(s) required for the propagation of feature annotation.</text>
</comment>
<dbReference type="SUPFAM" id="SSF53335">
    <property type="entry name" value="S-adenosyl-L-methionine-dependent methyltransferases"/>
    <property type="match status" value="1"/>
</dbReference>
<dbReference type="RefSeq" id="WP_262685887.1">
    <property type="nucleotide sequence ID" value="NZ_JAOQIO010000084.1"/>
</dbReference>
<evidence type="ECO:0000313" key="10">
    <source>
        <dbReference type="EMBL" id="MCU6794815.1"/>
    </source>
</evidence>
<evidence type="ECO:0000256" key="8">
    <source>
        <dbReference type="SAM" id="MobiDB-lite"/>
    </source>
</evidence>
<comment type="caution">
    <text evidence="10">The sequence shown here is derived from an EMBL/GenBank/DDBJ whole genome shotgun (WGS) entry which is preliminary data.</text>
</comment>
<proteinExistence type="inferred from homology"/>
<dbReference type="GO" id="GO:0008168">
    <property type="term" value="F:methyltransferase activity"/>
    <property type="evidence" value="ECO:0007669"/>
    <property type="project" value="UniProtKB-KW"/>
</dbReference>
<feature type="binding site" evidence="7">
    <location>
        <position position="187"/>
    </location>
    <ligand>
        <name>S-adenosyl-L-methionine</name>
        <dbReference type="ChEBI" id="CHEBI:59789"/>
    </ligand>
</feature>
<protein>
    <submittedName>
        <fullName evidence="10">RsmF rRNA methyltransferase first C-terminal domain-containing protein</fullName>
    </submittedName>
</protein>
<evidence type="ECO:0000256" key="3">
    <source>
        <dbReference type="ARBA" id="ARBA00022603"/>
    </source>
</evidence>
<dbReference type="PANTHER" id="PTHR22807:SF30">
    <property type="entry name" value="28S RRNA (CYTOSINE(4447)-C(5))-METHYLTRANSFERASE-RELATED"/>
    <property type="match status" value="1"/>
</dbReference>
<dbReference type="PROSITE" id="PS01153">
    <property type="entry name" value="NOL1_NOP2_SUN"/>
    <property type="match status" value="1"/>
</dbReference>
<reference evidence="10 11" key="1">
    <citation type="submission" date="2022-09" db="EMBL/GenBank/DDBJ databases">
        <authorList>
            <person name="Han X.L."/>
            <person name="Wang Q."/>
            <person name="Lu T."/>
        </authorList>
    </citation>
    <scope>NUCLEOTIDE SEQUENCE [LARGE SCALE GENOMIC DNA]</scope>
    <source>
        <strain evidence="10 11">WQ 127069</strain>
    </source>
</reference>
<dbReference type="InterPro" id="IPR049560">
    <property type="entry name" value="MeTrfase_RsmB-F_NOP2_cat"/>
</dbReference>
<keyword evidence="6 7" id="KW-0694">RNA-binding</keyword>
<dbReference type="PRINTS" id="PR02008">
    <property type="entry name" value="RCMTFAMILY"/>
</dbReference>
<dbReference type="CDD" id="cd21147">
    <property type="entry name" value="RsmF_methylt_CTD1"/>
    <property type="match status" value="1"/>
</dbReference>
<dbReference type="Pfam" id="PF17126">
    <property type="entry name" value="RsmF_methylt_CI"/>
    <property type="match status" value="1"/>
</dbReference>
<evidence type="ECO:0000256" key="4">
    <source>
        <dbReference type="ARBA" id="ARBA00022679"/>
    </source>
</evidence>
<dbReference type="InterPro" id="IPR029063">
    <property type="entry name" value="SAM-dependent_MTases_sf"/>
</dbReference>